<name>A0A5B9R1I0_9BACT</name>
<dbReference type="InterPro" id="IPR039425">
    <property type="entry name" value="RNA_pol_sigma-70-like"/>
</dbReference>
<sequence length="147" mass="16604">MLGCDPATADDLTQETFLKILRREVFVQHSDAATAAYLRRTAHNLFISMHRRGRKVKQVEVFETIDEVWERWAGADLTGDEAVDALRACLQALSERARMALKLRYAKGASRMEIGSQLGITEHGARNLMQRAKQQLKTCVKNKMNAS</sequence>
<dbReference type="InterPro" id="IPR013249">
    <property type="entry name" value="RNA_pol_sigma70_r4_t2"/>
</dbReference>
<proteinExistence type="inferred from homology"/>
<evidence type="ECO:0000256" key="3">
    <source>
        <dbReference type="ARBA" id="ARBA00023082"/>
    </source>
</evidence>
<keyword evidence="5" id="KW-0804">Transcription</keyword>
<dbReference type="Gene3D" id="1.10.10.10">
    <property type="entry name" value="Winged helix-like DNA-binding domain superfamily/Winged helix DNA-binding domain"/>
    <property type="match status" value="1"/>
</dbReference>
<dbReference type="NCBIfam" id="TIGR02937">
    <property type="entry name" value="sigma70-ECF"/>
    <property type="match status" value="1"/>
</dbReference>
<dbReference type="PANTHER" id="PTHR43133:SF8">
    <property type="entry name" value="RNA POLYMERASE SIGMA FACTOR HI_1459-RELATED"/>
    <property type="match status" value="1"/>
</dbReference>
<dbReference type="InterPro" id="IPR013325">
    <property type="entry name" value="RNA_pol_sigma_r2"/>
</dbReference>
<dbReference type="Proteomes" id="UP000325286">
    <property type="component" value="Chromosome"/>
</dbReference>
<dbReference type="Pfam" id="PF08281">
    <property type="entry name" value="Sigma70_r4_2"/>
    <property type="match status" value="1"/>
</dbReference>
<evidence type="ECO:0000259" key="6">
    <source>
        <dbReference type="Pfam" id="PF04542"/>
    </source>
</evidence>
<dbReference type="SUPFAM" id="SSF88659">
    <property type="entry name" value="Sigma3 and sigma4 domains of RNA polymerase sigma factors"/>
    <property type="match status" value="1"/>
</dbReference>
<evidence type="ECO:0000313" key="9">
    <source>
        <dbReference type="Proteomes" id="UP000325286"/>
    </source>
</evidence>
<comment type="similarity">
    <text evidence="1">Belongs to the sigma-70 factor family. ECF subfamily.</text>
</comment>
<evidence type="ECO:0000313" key="8">
    <source>
        <dbReference type="EMBL" id="QEG40061.1"/>
    </source>
</evidence>
<dbReference type="SUPFAM" id="SSF88946">
    <property type="entry name" value="Sigma2 domain of RNA polymerase sigma factors"/>
    <property type="match status" value="1"/>
</dbReference>
<dbReference type="PANTHER" id="PTHR43133">
    <property type="entry name" value="RNA POLYMERASE ECF-TYPE SIGMA FACTO"/>
    <property type="match status" value="1"/>
</dbReference>
<evidence type="ECO:0000256" key="5">
    <source>
        <dbReference type="ARBA" id="ARBA00023163"/>
    </source>
</evidence>
<dbReference type="Gene3D" id="1.10.1740.10">
    <property type="match status" value="1"/>
</dbReference>
<evidence type="ECO:0000256" key="1">
    <source>
        <dbReference type="ARBA" id="ARBA00010641"/>
    </source>
</evidence>
<evidence type="ECO:0000256" key="4">
    <source>
        <dbReference type="ARBA" id="ARBA00023125"/>
    </source>
</evidence>
<dbReference type="InterPro" id="IPR013324">
    <property type="entry name" value="RNA_pol_sigma_r3/r4-like"/>
</dbReference>
<protein>
    <submittedName>
        <fullName evidence="8">ECF RNA polymerase sigma factor SigE</fullName>
    </submittedName>
</protein>
<feature type="domain" description="RNA polymerase sigma factor 70 region 4 type 2" evidence="7">
    <location>
        <begin position="85"/>
        <end position="136"/>
    </location>
</feature>
<reference evidence="8 9" key="1">
    <citation type="submission" date="2019-08" db="EMBL/GenBank/DDBJ databases">
        <title>Deep-cultivation of Planctomycetes and their phenomic and genomic characterization uncovers novel biology.</title>
        <authorList>
            <person name="Wiegand S."/>
            <person name="Jogler M."/>
            <person name="Boedeker C."/>
            <person name="Pinto D."/>
            <person name="Vollmers J."/>
            <person name="Rivas-Marin E."/>
            <person name="Kohn T."/>
            <person name="Peeters S.H."/>
            <person name="Heuer A."/>
            <person name="Rast P."/>
            <person name="Oberbeckmann S."/>
            <person name="Bunk B."/>
            <person name="Jeske O."/>
            <person name="Meyerdierks A."/>
            <person name="Storesund J.E."/>
            <person name="Kallscheuer N."/>
            <person name="Luecker S."/>
            <person name="Lage O.M."/>
            <person name="Pohl T."/>
            <person name="Merkel B.J."/>
            <person name="Hornburger P."/>
            <person name="Mueller R.-W."/>
            <person name="Bruemmer F."/>
            <person name="Labrenz M."/>
            <person name="Spormann A.M."/>
            <person name="Op den Camp H."/>
            <person name="Overmann J."/>
            <person name="Amann R."/>
            <person name="Jetten M.S.M."/>
            <person name="Mascher T."/>
            <person name="Medema M.H."/>
            <person name="Devos D.P."/>
            <person name="Kaster A.-K."/>
            <person name="Ovreas L."/>
            <person name="Rohde M."/>
            <person name="Galperin M.Y."/>
            <person name="Jogler C."/>
        </authorList>
    </citation>
    <scope>NUCLEOTIDE SEQUENCE [LARGE SCALE GENOMIC DNA]</scope>
    <source>
        <strain evidence="8 9">UC8</strain>
    </source>
</reference>
<evidence type="ECO:0000256" key="2">
    <source>
        <dbReference type="ARBA" id="ARBA00023015"/>
    </source>
</evidence>
<keyword evidence="3" id="KW-0731">Sigma factor</keyword>
<organism evidence="8 9">
    <name type="scientific">Roseimaritima ulvae</name>
    <dbReference type="NCBI Taxonomy" id="980254"/>
    <lineage>
        <taxon>Bacteria</taxon>
        <taxon>Pseudomonadati</taxon>
        <taxon>Planctomycetota</taxon>
        <taxon>Planctomycetia</taxon>
        <taxon>Pirellulales</taxon>
        <taxon>Pirellulaceae</taxon>
        <taxon>Roseimaritima</taxon>
    </lineage>
</organism>
<dbReference type="AlphaFoldDB" id="A0A5B9R1I0"/>
<dbReference type="InterPro" id="IPR014284">
    <property type="entry name" value="RNA_pol_sigma-70_dom"/>
</dbReference>
<gene>
    <name evidence="8" type="primary">sigE_4</name>
    <name evidence="8" type="ORF">UC8_20650</name>
</gene>
<dbReference type="GO" id="GO:0016987">
    <property type="term" value="F:sigma factor activity"/>
    <property type="evidence" value="ECO:0007669"/>
    <property type="project" value="UniProtKB-KW"/>
</dbReference>
<dbReference type="Pfam" id="PF04542">
    <property type="entry name" value="Sigma70_r2"/>
    <property type="match status" value="1"/>
</dbReference>
<keyword evidence="2" id="KW-0805">Transcription regulation</keyword>
<feature type="domain" description="RNA polymerase sigma-70 region 2" evidence="6">
    <location>
        <begin position="5"/>
        <end position="54"/>
    </location>
</feature>
<evidence type="ECO:0000259" key="7">
    <source>
        <dbReference type="Pfam" id="PF08281"/>
    </source>
</evidence>
<dbReference type="InterPro" id="IPR007627">
    <property type="entry name" value="RNA_pol_sigma70_r2"/>
</dbReference>
<keyword evidence="9" id="KW-1185">Reference proteome</keyword>
<dbReference type="CDD" id="cd06171">
    <property type="entry name" value="Sigma70_r4"/>
    <property type="match status" value="1"/>
</dbReference>
<keyword evidence="4" id="KW-0238">DNA-binding</keyword>
<dbReference type="InterPro" id="IPR036388">
    <property type="entry name" value="WH-like_DNA-bd_sf"/>
</dbReference>
<dbReference type="KEGG" id="rul:UC8_20650"/>
<dbReference type="GO" id="GO:0003677">
    <property type="term" value="F:DNA binding"/>
    <property type="evidence" value="ECO:0007669"/>
    <property type="project" value="UniProtKB-KW"/>
</dbReference>
<accession>A0A5B9R1I0</accession>
<dbReference type="EMBL" id="CP042914">
    <property type="protein sequence ID" value="QEG40061.1"/>
    <property type="molecule type" value="Genomic_DNA"/>
</dbReference>
<dbReference type="GO" id="GO:0006352">
    <property type="term" value="P:DNA-templated transcription initiation"/>
    <property type="evidence" value="ECO:0007669"/>
    <property type="project" value="InterPro"/>
</dbReference>